<dbReference type="EMBL" id="KZ825810">
    <property type="protein sequence ID" value="PYH98612.1"/>
    <property type="molecule type" value="Genomic_DNA"/>
</dbReference>
<evidence type="ECO:0000256" key="1">
    <source>
        <dbReference type="SAM" id="MobiDB-lite"/>
    </source>
</evidence>
<reference evidence="3 4" key="1">
    <citation type="submission" date="2018-02" db="EMBL/GenBank/DDBJ databases">
        <title>The genomes of Aspergillus section Nigri reveals drivers in fungal speciation.</title>
        <authorList>
            <consortium name="DOE Joint Genome Institute"/>
            <person name="Vesth T.C."/>
            <person name="Nybo J."/>
            <person name="Theobald S."/>
            <person name="Brandl J."/>
            <person name="Frisvad J.C."/>
            <person name="Nielsen K.F."/>
            <person name="Lyhne E.K."/>
            <person name="Kogle M.E."/>
            <person name="Kuo A."/>
            <person name="Riley R."/>
            <person name="Clum A."/>
            <person name="Nolan M."/>
            <person name="Lipzen A."/>
            <person name="Salamov A."/>
            <person name="Henrissat B."/>
            <person name="Wiebenga A."/>
            <person name="De vries R.P."/>
            <person name="Grigoriev I.V."/>
            <person name="Mortensen U.H."/>
            <person name="Andersen M.R."/>
            <person name="Baker S.E."/>
        </authorList>
    </citation>
    <scope>NUCLEOTIDE SEQUENCE [LARGE SCALE GENOMIC DNA]</scope>
    <source>
        <strain evidence="3 4">CBS 707.79</strain>
    </source>
</reference>
<dbReference type="AlphaFoldDB" id="A0A319F1R4"/>
<gene>
    <name evidence="3" type="ORF">BO71DRAFT_447178</name>
</gene>
<accession>A0A319F1R4</accession>
<keyword evidence="2" id="KW-0472">Membrane</keyword>
<name>A0A319F1R4_9EURO</name>
<keyword evidence="2" id="KW-0812">Transmembrane</keyword>
<feature type="transmembrane region" description="Helical" evidence="2">
    <location>
        <begin position="137"/>
        <end position="155"/>
    </location>
</feature>
<evidence type="ECO:0000256" key="2">
    <source>
        <dbReference type="SAM" id="Phobius"/>
    </source>
</evidence>
<dbReference type="Proteomes" id="UP000247810">
    <property type="component" value="Unassembled WGS sequence"/>
</dbReference>
<feature type="region of interest" description="Disordered" evidence="1">
    <location>
        <begin position="1"/>
        <end position="30"/>
    </location>
</feature>
<keyword evidence="4" id="KW-1185">Reference proteome</keyword>
<sequence>MSNYTTLNRPLGAGAPSMPPEPAGISSGSDHTSLVVPNGLPGTWFTFSYNPIEINFNNLLLSDSNIYLLYYNQAGNSIILNNPIKIEDNNSEFLIDNYPVCIDNSSIETVSNSNTKYSKYSSNLEPLSDICNQTVNLTLGYSYIICYIYFIFYIYKSILADNKDLEYLAERCFFIII</sequence>
<organism evidence="3 4">
    <name type="scientific">Aspergillus ellipticus CBS 707.79</name>
    <dbReference type="NCBI Taxonomy" id="1448320"/>
    <lineage>
        <taxon>Eukaryota</taxon>
        <taxon>Fungi</taxon>
        <taxon>Dikarya</taxon>
        <taxon>Ascomycota</taxon>
        <taxon>Pezizomycotina</taxon>
        <taxon>Eurotiomycetes</taxon>
        <taxon>Eurotiomycetidae</taxon>
        <taxon>Eurotiales</taxon>
        <taxon>Aspergillaceae</taxon>
        <taxon>Aspergillus</taxon>
        <taxon>Aspergillus subgen. Circumdati</taxon>
    </lineage>
</organism>
<dbReference type="OrthoDB" id="5855668at2759"/>
<protein>
    <submittedName>
        <fullName evidence="3">Uncharacterized protein</fullName>
    </submittedName>
</protein>
<evidence type="ECO:0000313" key="4">
    <source>
        <dbReference type="Proteomes" id="UP000247810"/>
    </source>
</evidence>
<evidence type="ECO:0000313" key="3">
    <source>
        <dbReference type="EMBL" id="PYH98612.1"/>
    </source>
</evidence>
<proteinExistence type="predicted"/>
<dbReference type="VEuPathDB" id="FungiDB:BO71DRAFT_447178"/>
<keyword evidence="2" id="KW-1133">Transmembrane helix</keyword>